<evidence type="ECO:0000259" key="2">
    <source>
        <dbReference type="Pfam" id="PF24809"/>
    </source>
</evidence>
<dbReference type="InterPro" id="IPR056125">
    <property type="entry name" value="DUF7708"/>
</dbReference>
<feature type="domain" description="DUF7708" evidence="2">
    <location>
        <begin position="91"/>
        <end position="239"/>
    </location>
</feature>
<sequence>MTLQIVRRQTLAEWYLPNSEDPSSAAIDVIKNAYEQALLFHQTNFPRQNSETWLSQASSTQDVLNILAESQQRYQASKLKRWKAASKAATWWKALSLRMTQYEKVIDSLVSSNPEYAGLVWGAMRFLFTVTLNHQEISAKIAQAFAEIGAVLPEVEFVSKNLYPTQSIRATLANIYTNIIEFCIRATKWCDRARKSPTKQVFSAVFKTWPLEFQDIRQEIDTQVARLREQAAIAHQAETREMHAQVRGLRSLLDQGLERSVRQTIDPAAAPITIDPSITQSLPFIKDRVARYLAFNTFDPKSAFELATTMKTRRRARGISSPPTIWTSQELHNWISSPSSALLRLQGSTLRAEQSRDVASDLIELLQEVSPNLPIIFYLSSMSSFGRAPTSIIDILRSLIQQAIDGHSQENNCQPWRLNDADFESCRSEKDWLQLLVAVLSHFDRIVIVIDTHQEASGRLLEITKSFLEEVEARKASTKIKMLVLTYGSSGALAALGGYPVLPATVHCGPGSSCRSSLGPATRAGPSRRQQLRGQSSRAGASTRRATGSPEQGSEVLKPFVLQFVGQPDGLQESQRQVESFSSR</sequence>
<evidence type="ECO:0000313" key="3">
    <source>
        <dbReference type="EMBL" id="KAK4459451.1"/>
    </source>
</evidence>
<feature type="compositionally biased region" description="Low complexity" evidence="1">
    <location>
        <begin position="527"/>
        <end position="538"/>
    </location>
</feature>
<dbReference type="AlphaFoldDB" id="A0AAV9HHX9"/>
<proteinExistence type="predicted"/>
<feature type="region of interest" description="Disordered" evidence="1">
    <location>
        <begin position="513"/>
        <end position="559"/>
    </location>
</feature>
<dbReference type="EMBL" id="MU865036">
    <property type="protein sequence ID" value="KAK4459451.1"/>
    <property type="molecule type" value="Genomic_DNA"/>
</dbReference>
<dbReference type="Pfam" id="PF24809">
    <property type="entry name" value="DUF7708"/>
    <property type="match status" value="1"/>
</dbReference>
<name>A0AAV9HHX9_9PEZI</name>
<accession>A0AAV9HHX9</accession>
<dbReference type="Proteomes" id="UP001321749">
    <property type="component" value="Unassembled WGS sequence"/>
</dbReference>
<keyword evidence="4" id="KW-1185">Reference proteome</keyword>
<comment type="caution">
    <text evidence="3">The sequence shown here is derived from an EMBL/GenBank/DDBJ whole genome shotgun (WGS) entry which is preliminary data.</text>
</comment>
<protein>
    <recommendedName>
        <fullName evidence="2">DUF7708 domain-containing protein</fullName>
    </recommendedName>
</protein>
<organism evidence="3 4">
    <name type="scientific">Cladorrhinum samala</name>
    <dbReference type="NCBI Taxonomy" id="585594"/>
    <lineage>
        <taxon>Eukaryota</taxon>
        <taxon>Fungi</taxon>
        <taxon>Dikarya</taxon>
        <taxon>Ascomycota</taxon>
        <taxon>Pezizomycotina</taxon>
        <taxon>Sordariomycetes</taxon>
        <taxon>Sordariomycetidae</taxon>
        <taxon>Sordariales</taxon>
        <taxon>Podosporaceae</taxon>
        <taxon>Cladorrhinum</taxon>
    </lineage>
</organism>
<evidence type="ECO:0000256" key="1">
    <source>
        <dbReference type="SAM" id="MobiDB-lite"/>
    </source>
</evidence>
<evidence type="ECO:0000313" key="4">
    <source>
        <dbReference type="Proteomes" id="UP001321749"/>
    </source>
</evidence>
<gene>
    <name evidence="3" type="ORF">QBC42DRAFT_274363</name>
</gene>
<reference evidence="3" key="1">
    <citation type="journal article" date="2023" name="Mol. Phylogenet. Evol.">
        <title>Genome-scale phylogeny and comparative genomics of the fungal order Sordariales.</title>
        <authorList>
            <person name="Hensen N."/>
            <person name="Bonometti L."/>
            <person name="Westerberg I."/>
            <person name="Brannstrom I.O."/>
            <person name="Guillou S."/>
            <person name="Cros-Aarteil S."/>
            <person name="Calhoun S."/>
            <person name="Haridas S."/>
            <person name="Kuo A."/>
            <person name="Mondo S."/>
            <person name="Pangilinan J."/>
            <person name="Riley R."/>
            <person name="LaButti K."/>
            <person name="Andreopoulos B."/>
            <person name="Lipzen A."/>
            <person name="Chen C."/>
            <person name="Yan M."/>
            <person name="Daum C."/>
            <person name="Ng V."/>
            <person name="Clum A."/>
            <person name="Steindorff A."/>
            <person name="Ohm R.A."/>
            <person name="Martin F."/>
            <person name="Silar P."/>
            <person name="Natvig D.O."/>
            <person name="Lalanne C."/>
            <person name="Gautier V."/>
            <person name="Ament-Velasquez S.L."/>
            <person name="Kruys A."/>
            <person name="Hutchinson M.I."/>
            <person name="Powell A.J."/>
            <person name="Barry K."/>
            <person name="Miller A.N."/>
            <person name="Grigoriev I.V."/>
            <person name="Debuchy R."/>
            <person name="Gladieux P."/>
            <person name="Hiltunen Thoren M."/>
            <person name="Johannesson H."/>
        </authorList>
    </citation>
    <scope>NUCLEOTIDE SEQUENCE</scope>
    <source>
        <strain evidence="3">PSN324</strain>
    </source>
</reference>
<reference evidence="3" key="2">
    <citation type="submission" date="2023-06" db="EMBL/GenBank/DDBJ databases">
        <authorList>
            <consortium name="Lawrence Berkeley National Laboratory"/>
            <person name="Mondo S.J."/>
            <person name="Hensen N."/>
            <person name="Bonometti L."/>
            <person name="Westerberg I."/>
            <person name="Brannstrom I.O."/>
            <person name="Guillou S."/>
            <person name="Cros-Aarteil S."/>
            <person name="Calhoun S."/>
            <person name="Haridas S."/>
            <person name="Kuo A."/>
            <person name="Pangilinan J."/>
            <person name="Riley R."/>
            <person name="Labutti K."/>
            <person name="Andreopoulos B."/>
            <person name="Lipzen A."/>
            <person name="Chen C."/>
            <person name="Yanf M."/>
            <person name="Daum C."/>
            <person name="Ng V."/>
            <person name="Clum A."/>
            <person name="Steindorff A."/>
            <person name="Ohm R."/>
            <person name="Martin F."/>
            <person name="Silar P."/>
            <person name="Natvig D."/>
            <person name="Lalanne C."/>
            <person name="Gautier V."/>
            <person name="Ament-Velasquez S.L."/>
            <person name="Kruys A."/>
            <person name="Hutchinson M.I."/>
            <person name="Powell A.J."/>
            <person name="Barry K."/>
            <person name="Miller A.N."/>
            <person name="Grigoriev I.V."/>
            <person name="Debuchy R."/>
            <person name="Gladieux P."/>
            <person name="Thoren M.H."/>
            <person name="Johannesson H."/>
        </authorList>
    </citation>
    <scope>NUCLEOTIDE SEQUENCE</scope>
    <source>
        <strain evidence="3">PSN324</strain>
    </source>
</reference>